<dbReference type="InterPro" id="IPR021202">
    <property type="entry name" value="Rv3654c-like"/>
</dbReference>
<dbReference type="NCBIfam" id="TIGR03816">
    <property type="entry name" value="tadE_like_DECH"/>
    <property type="match status" value="1"/>
</dbReference>
<protein>
    <submittedName>
        <fullName evidence="2">Helicase/secretion neighborhood TadE-like protein</fullName>
    </submittedName>
</protein>
<evidence type="ECO:0000313" key="2">
    <source>
        <dbReference type="EMBL" id="SDZ91508.1"/>
    </source>
</evidence>
<reference evidence="3" key="1">
    <citation type="submission" date="2016-10" db="EMBL/GenBank/DDBJ databases">
        <authorList>
            <person name="Varghese N."/>
            <person name="Submissions S."/>
        </authorList>
    </citation>
    <scope>NUCLEOTIDE SEQUENCE [LARGE SCALE GENOMIC DNA]</scope>
    <source>
        <strain evidence="3">KPR-1</strain>
    </source>
</reference>
<proteinExistence type="predicted"/>
<sequence>MKRRHDESGGISVIAAALMGLAALLILAIAASASTRAHRSYAQAVADLAALSAGPDLSRGCLRAGEIAARNGVQLAECERLGLDLRVRVTVPVLGIGEVSARARAAPIFAPP</sequence>
<keyword evidence="1" id="KW-1133">Transmembrane helix</keyword>
<dbReference type="AlphaFoldDB" id="A0A1H3WZ37"/>
<keyword evidence="3" id="KW-1185">Reference proteome</keyword>
<keyword evidence="2" id="KW-0547">Nucleotide-binding</keyword>
<dbReference type="RefSeq" id="WP_092561700.1">
    <property type="nucleotide sequence ID" value="NZ_FNQV01000003.1"/>
</dbReference>
<name>A0A1H3WZ37_9ACTO</name>
<organism evidence="2 3">
    <name type="scientific">Bowdeniella nasicola</name>
    <dbReference type="NCBI Taxonomy" id="208480"/>
    <lineage>
        <taxon>Bacteria</taxon>
        <taxon>Bacillati</taxon>
        <taxon>Actinomycetota</taxon>
        <taxon>Actinomycetes</taxon>
        <taxon>Actinomycetales</taxon>
        <taxon>Actinomycetaceae</taxon>
        <taxon>Bowdeniella</taxon>
    </lineage>
</organism>
<evidence type="ECO:0000256" key="1">
    <source>
        <dbReference type="SAM" id="Phobius"/>
    </source>
</evidence>
<dbReference type="Proteomes" id="UP000199288">
    <property type="component" value="Unassembled WGS sequence"/>
</dbReference>
<keyword evidence="2" id="KW-0378">Hydrolase</keyword>
<dbReference type="EMBL" id="FNQV01000003">
    <property type="protein sequence ID" value="SDZ91508.1"/>
    <property type="molecule type" value="Genomic_DNA"/>
</dbReference>
<dbReference type="GO" id="GO:0004386">
    <property type="term" value="F:helicase activity"/>
    <property type="evidence" value="ECO:0007669"/>
    <property type="project" value="UniProtKB-KW"/>
</dbReference>
<keyword evidence="2" id="KW-0067">ATP-binding</keyword>
<accession>A0A1H3WZ37</accession>
<evidence type="ECO:0000313" key="3">
    <source>
        <dbReference type="Proteomes" id="UP000199288"/>
    </source>
</evidence>
<feature type="transmembrane region" description="Helical" evidence="1">
    <location>
        <begin position="12"/>
        <end position="33"/>
    </location>
</feature>
<gene>
    <name evidence="2" type="ORF">SAMN02910418_00524</name>
</gene>
<keyword evidence="1" id="KW-0812">Transmembrane</keyword>
<keyword evidence="1" id="KW-0472">Membrane</keyword>
<keyword evidence="2" id="KW-0347">Helicase</keyword>